<dbReference type="Pfam" id="PF04893">
    <property type="entry name" value="Yip1"/>
    <property type="match status" value="1"/>
</dbReference>
<feature type="transmembrane region" description="Helical" evidence="5">
    <location>
        <begin position="107"/>
        <end position="128"/>
    </location>
</feature>
<evidence type="ECO:0000313" key="8">
    <source>
        <dbReference type="Proteomes" id="UP001569414"/>
    </source>
</evidence>
<organism evidence="7 8">
    <name type="scientific">Microbulbifer echini</name>
    <dbReference type="NCBI Taxonomy" id="1529067"/>
    <lineage>
        <taxon>Bacteria</taxon>
        <taxon>Pseudomonadati</taxon>
        <taxon>Pseudomonadota</taxon>
        <taxon>Gammaproteobacteria</taxon>
        <taxon>Cellvibrionales</taxon>
        <taxon>Microbulbiferaceae</taxon>
        <taxon>Microbulbifer</taxon>
    </lineage>
</organism>
<evidence type="ECO:0000256" key="3">
    <source>
        <dbReference type="ARBA" id="ARBA00022989"/>
    </source>
</evidence>
<dbReference type="Proteomes" id="UP001569414">
    <property type="component" value="Unassembled WGS sequence"/>
</dbReference>
<comment type="subcellular location">
    <subcellularLocation>
        <location evidence="1">Membrane</location>
        <topology evidence="1">Multi-pass membrane protein</topology>
    </subcellularLocation>
</comment>
<proteinExistence type="predicted"/>
<feature type="domain" description="Yip1" evidence="6">
    <location>
        <begin position="6"/>
        <end position="180"/>
    </location>
</feature>
<evidence type="ECO:0000256" key="4">
    <source>
        <dbReference type="ARBA" id="ARBA00023136"/>
    </source>
</evidence>
<accession>A0ABV4NN52</accession>
<sequence length="198" mass="21795">MLTHMFGLMLQPRRQWELIGSLPEKKLRRQIPYVIILALFPAVAWYFGTTQVGWSIGSGTPVKITGQSALELVAVFYFTMVLAVVSIGYFIHWMARTYGAETHPMKGVVVAGFTATPIFLAGIAGIYPVLWLDILLATVAVAYAVYLLYLGIPIVMGVSEERGFLFASAIITVSLVIAVMIMVGTVLFWSYVSAPVFH</sequence>
<comment type="caution">
    <text evidence="7">The sequence shown here is derived from an EMBL/GenBank/DDBJ whole genome shotgun (WGS) entry which is preliminary data.</text>
</comment>
<evidence type="ECO:0000313" key="7">
    <source>
        <dbReference type="EMBL" id="MFA0790301.1"/>
    </source>
</evidence>
<keyword evidence="4 5" id="KW-0472">Membrane</keyword>
<dbReference type="EMBL" id="JBGMEL010000005">
    <property type="protein sequence ID" value="MFA0790301.1"/>
    <property type="molecule type" value="Genomic_DNA"/>
</dbReference>
<evidence type="ECO:0000259" key="6">
    <source>
        <dbReference type="Pfam" id="PF04893"/>
    </source>
</evidence>
<keyword evidence="2 5" id="KW-0812">Transmembrane</keyword>
<evidence type="ECO:0000256" key="1">
    <source>
        <dbReference type="ARBA" id="ARBA00004141"/>
    </source>
</evidence>
<evidence type="ECO:0000256" key="2">
    <source>
        <dbReference type="ARBA" id="ARBA00022692"/>
    </source>
</evidence>
<name>A0ABV4NN52_9GAMM</name>
<feature type="transmembrane region" description="Helical" evidence="5">
    <location>
        <begin position="31"/>
        <end position="54"/>
    </location>
</feature>
<evidence type="ECO:0000256" key="5">
    <source>
        <dbReference type="SAM" id="Phobius"/>
    </source>
</evidence>
<feature type="transmembrane region" description="Helical" evidence="5">
    <location>
        <begin position="74"/>
        <end position="95"/>
    </location>
</feature>
<dbReference type="InterPro" id="IPR006977">
    <property type="entry name" value="Yip1_dom"/>
</dbReference>
<reference evidence="7 8" key="1">
    <citation type="submission" date="2024-08" db="EMBL/GenBank/DDBJ databases">
        <authorList>
            <person name="Ishaq N."/>
        </authorList>
    </citation>
    <scope>NUCLEOTIDE SEQUENCE [LARGE SCALE GENOMIC DNA]</scope>
    <source>
        <strain evidence="7 8">JCM 30400</strain>
    </source>
</reference>
<dbReference type="RefSeq" id="WP_299580185.1">
    <property type="nucleotide sequence ID" value="NZ_JBGMEL010000005.1"/>
</dbReference>
<protein>
    <submittedName>
        <fullName evidence="7">Yip1 family protein</fullName>
    </submittedName>
</protein>
<keyword evidence="3 5" id="KW-1133">Transmembrane helix</keyword>
<gene>
    <name evidence="7" type="ORF">ACCI51_07065</name>
</gene>
<feature type="transmembrane region" description="Helical" evidence="5">
    <location>
        <begin position="134"/>
        <end position="152"/>
    </location>
</feature>
<feature type="transmembrane region" description="Helical" evidence="5">
    <location>
        <begin position="164"/>
        <end position="192"/>
    </location>
</feature>
<keyword evidence="8" id="KW-1185">Reference proteome</keyword>